<gene>
    <name evidence="8" type="ORF">EZS28_011627</name>
</gene>
<evidence type="ECO:0000256" key="1">
    <source>
        <dbReference type="ARBA" id="ARBA00004138"/>
    </source>
</evidence>
<dbReference type="Pfam" id="PF14886">
    <property type="entry name" value="FAM183"/>
    <property type="match status" value="1"/>
</dbReference>
<dbReference type="OrthoDB" id="10439407at2759"/>
<proteinExistence type="inferred from homology"/>
<evidence type="ECO:0000256" key="2">
    <source>
        <dbReference type="ARBA" id="ARBA00004245"/>
    </source>
</evidence>
<dbReference type="GO" id="GO:0005929">
    <property type="term" value="C:cilium"/>
    <property type="evidence" value="ECO:0007669"/>
    <property type="project" value="UniProtKB-SubCell"/>
</dbReference>
<keyword evidence="5" id="KW-0966">Cell projection</keyword>
<dbReference type="Proteomes" id="UP000324800">
    <property type="component" value="Unassembled WGS sequence"/>
</dbReference>
<sequence>MAYFFKKDTNPVERDMIWKQMVAQAYKRNNVSEDFMVNENTFIPLPEKPTRISPKEIMERALQTQETIRQQGKPQKLQSPFHETSNSIYGQYPTQIMAADERFEHYRNSSDETWYADQTIIHGHQPRFVNPKK</sequence>
<comment type="caution">
    <text evidence="8">The sequence shown here is derived from an EMBL/GenBank/DDBJ whole genome shotgun (WGS) entry which is preliminary data.</text>
</comment>
<keyword evidence="4" id="KW-0206">Cytoskeleton</keyword>
<evidence type="ECO:0000313" key="9">
    <source>
        <dbReference type="Proteomes" id="UP000324800"/>
    </source>
</evidence>
<evidence type="ECO:0000256" key="5">
    <source>
        <dbReference type="ARBA" id="ARBA00023273"/>
    </source>
</evidence>
<keyword evidence="3" id="KW-0963">Cytoplasm</keyword>
<dbReference type="AlphaFoldDB" id="A0A5J4WCZ0"/>
<comment type="subcellular location">
    <subcellularLocation>
        <location evidence="1">Cell projection</location>
        <location evidence="1">Cilium</location>
    </subcellularLocation>
    <subcellularLocation>
        <location evidence="2">Cytoplasm</location>
        <location evidence="2">Cytoskeleton</location>
    </subcellularLocation>
</comment>
<feature type="region of interest" description="Disordered" evidence="7">
    <location>
        <begin position="64"/>
        <end position="85"/>
    </location>
</feature>
<name>A0A5J4WCZ0_9EUKA</name>
<protein>
    <submittedName>
        <fullName evidence="8">Uncharacterized protein</fullName>
    </submittedName>
</protein>
<organism evidence="8 9">
    <name type="scientific">Streblomastix strix</name>
    <dbReference type="NCBI Taxonomy" id="222440"/>
    <lineage>
        <taxon>Eukaryota</taxon>
        <taxon>Metamonada</taxon>
        <taxon>Preaxostyla</taxon>
        <taxon>Oxymonadida</taxon>
        <taxon>Streblomastigidae</taxon>
        <taxon>Streblomastix</taxon>
    </lineage>
</organism>
<evidence type="ECO:0000256" key="7">
    <source>
        <dbReference type="SAM" id="MobiDB-lite"/>
    </source>
</evidence>
<evidence type="ECO:0000313" key="8">
    <source>
        <dbReference type="EMBL" id="KAA6392844.1"/>
    </source>
</evidence>
<dbReference type="InterPro" id="IPR029214">
    <property type="entry name" value="CFAP144"/>
</dbReference>
<dbReference type="GO" id="GO:0005856">
    <property type="term" value="C:cytoskeleton"/>
    <property type="evidence" value="ECO:0007669"/>
    <property type="project" value="UniProtKB-SubCell"/>
</dbReference>
<reference evidence="8 9" key="1">
    <citation type="submission" date="2019-03" db="EMBL/GenBank/DDBJ databases">
        <title>Single cell metagenomics reveals metabolic interactions within the superorganism composed of flagellate Streblomastix strix and complex community of Bacteroidetes bacteria on its surface.</title>
        <authorList>
            <person name="Treitli S.C."/>
            <person name="Kolisko M."/>
            <person name="Husnik F."/>
            <person name="Keeling P."/>
            <person name="Hampl V."/>
        </authorList>
    </citation>
    <scope>NUCLEOTIDE SEQUENCE [LARGE SCALE GENOMIC DNA]</scope>
    <source>
        <strain evidence="8">ST1C</strain>
    </source>
</reference>
<evidence type="ECO:0000256" key="6">
    <source>
        <dbReference type="ARBA" id="ARBA00034777"/>
    </source>
</evidence>
<accession>A0A5J4WCZ0</accession>
<dbReference type="EMBL" id="SNRW01002416">
    <property type="protein sequence ID" value="KAA6392844.1"/>
    <property type="molecule type" value="Genomic_DNA"/>
</dbReference>
<evidence type="ECO:0000256" key="3">
    <source>
        <dbReference type="ARBA" id="ARBA00022490"/>
    </source>
</evidence>
<evidence type="ECO:0000256" key="4">
    <source>
        <dbReference type="ARBA" id="ARBA00023212"/>
    </source>
</evidence>
<comment type="similarity">
    <text evidence="6">Belongs to the CFAP144 family.</text>
</comment>